<evidence type="ECO:0000313" key="2">
    <source>
        <dbReference type="Proteomes" id="UP001163255"/>
    </source>
</evidence>
<dbReference type="RefSeq" id="WP_262601325.1">
    <property type="nucleotide sequence ID" value="NZ_CP103300.1"/>
</dbReference>
<protein>
    <submittedName>
        <fullName evidence="1">Uncharacterized protein</fullName>
    </submittedName>
</protein>
<keyword evidence="2" id="KW-1185">Reference proteome</keyword>
<accession>A0ABY6H0J3</accession>
<name>A0ABY6H0J3_9GAMM</name>
<dbReference type="Proteomes" id="UP001163255">
    <property type="component" value="Chromosome"/>
</dbReference>
<gene>
    <name evidence="1" type="ORF">NX720_11900</name>
</gene>
<evidence type="ECO:0000313" key="1">
    <source>
        <dbReference type="EMBL" id="UYM18567.1"/>
    </source>
</evidence>
<organism evidence="1 2">
    <name type="scientific">Endozoicomonas euniceicola</name>
    <dbReference type="NCBI Taxonomy" id="1234143"/>
    <lineage>
        <taxon>Bacteria</taxon>
        <taxon>Pseudomonadati</taxon>
        <taxon>Pseudomonadota</taxon>
        <taxon>Gammaproteobacteria</taxon>
        <taxon>Oceanospirillales</taxon>
        <taxon>Endozoicomonadaceae</taxon>
        <taxon>Endozoicomonas</taxon>
    </lineage>
</organism>
<dbReference type="EMBL" id="CP103300">
    <property type="protein sequence ID" value="UYM18567.1"/>
    <property type="molecule type" value="Genomic_DNA"/>
</dbReference>
<proteinExistence type="predicted"/>
<reference evidence="1" key="1">
    <citation type="submission" date="2022-10" db="EMBL/GenBank/DDBJ databases">
        <title>Completed Genome Sequence of two octocoral isolated bacterium, Endozoicomonas euniceicola EF212T and Endozoicomonas gorgoniicola PS125T.</title>
        <authorList>
            <person name="Chiou Y.-J."/>
            <person name="Chen Y.-H."/>
        </authorList>
    </citation>
    <scope>NUCLEOTIDE SEQUENCE</scope>
    <source>
        <strain evidence="1">EF212</strain>
    </source>
</reference>
<sequence length="99" mass="11279">MDGGSSGRVSLENIDQQLLQLNEEPGDTPIGVDDSGRIIKQADVNQNLSSETFSGYLVSHERLCTTRAQLTPENKNYFRFWEDCISIVKRRTIYDRHCT</sequence>